<dbReference type="RefSeq" id="WP_145077103.1">
    <property type="nucleotide sequence ID" value="NZ_CP036298.1"/>
</dbReference>
<protein>
    <submittedName>
        <fullName evidence="1">Uncharacterized protein</fullName>
    </submittedName>
</protein>
<dbReference type="AlphaFoldDB" id="A0A518G5K0"/>
<sequence>MKVNAAIAILSAVVVLTEAPLSYGRIDISPSHQEFSERSSCSDYLRMLPPMTARKLAIADDLASELRSIGQRRFEQQNKRISEIQSSGVAIEDVHDGLIRFDNVLAERQFEELRDLLPQDELDSLMGEYFQRYSFERLLDPLVAQWLSITTAELAAMAELHVKYQSAMATFHEKYLPQNLASPADKQSRVVKISSGGVSFSGNFSPEVEAKLRELAQLEARRWSAISEKKLGRCFEKIGFITRNETLADYLIRHPDKSEIYLEELPAFAIARLRADADAQRSR</sequence>
<proteinExistence type="predicted"/>
<gene>
    <name evidence="1" type="ORF">Q31a_21730</name>
</gene>
<dbReference type="Proteomes" id="UP000318017">
    <property type="component" value="Chromosome"/>
</dbReference>
<reference evidence="1 2" key="1">
    <citation type="submission" date="2019-02" db="EMBL/GenBank/DDBJ databases">
        <title>Deep-cultivation of Planctomycetes and their phenomic and genomic characterization uncovers novel biology.</title>
        <authorList>
            <person name="Wiegand S."/>
            <person name="Jogler M."/>
            <person name="Boedeker C."/>
            <person name="Pinto D."/>
            <person name="Vollmers J."/>
            <person name="Rivas-Marin E."/>
            <person name="Kohn T."/>
            <person name="Peeters S.H."/>
            <person name="Heuer A."/>
            <person name="Rast P."/>
            <person name="Oberbeckmann S."/>
            <person name="Bunk B."/>
            <person name="Jeske O."/>
            <person name="Meyerdierks A."/>
            <person name="Storesund J.E."/>
            <person name="Kallscheuer N."/>
            <person name="Luecker S."/>
            <person name="Lage O.M."/>
            <person name="Pohl T."/>
            <person name="Merkel B.J."/>
            <person name="Hornburger P."/>
            <person name="Mueller R.-W."/>
            <person name="Bruemmer F."/>
            <person name="Labrenz M."/>
            <person name="Spormann A.M."/>
            <person name="Op den Camp H."/>
            <person name="Overmann J."/>
            <person name="Amann R."/>
            <person name="Jetten M.S.M."/>
            <person name="Mascher T."/>
            <person name="Medema M.H."/>
            <person name="Devos D.P."/>
            <person name="Kaster A.-K."/>
            <person name="Ovreas L."/>
            <person name="Rohde M."/>
            <person name="Galperin M.Y."/>
            <person name="Jogler C."/>
        </authorList>
    </citation>
    <scope>NUCLEOTIDE SEQUENCE [LARGE SCALE GENOMIC DNA]</scope>
    <source>
        <strain evidence="1 2">Q31a</strain>
    </source>
</reference>
<name>A0A518G5K0_9BACT</name>
<evidence type="ECO:0000313" key="2">
    <source>
        <dbReference type="Proteomes" id="UP000318017"/>
    </source>
</evidence>
<accession>A0A518G5K0</accession>
<keyword evidence="2" id="KW-1185">Reference proteome</keyword>
<organism evidence="1 2">
    <name type="scientific">Aureliella helgolandensis</name>
    <dbReference type="NCBI Taxonomy" id="2527968"/>
    <lineage>
        <taxon>Bacteria</taxon>
        <taxon>Pseudomonadati</taxon>
        <taxon>Planctomycetota</taxon>
        <taxon>Planctomycetia</taxon>
        <taxon>Pirellulales</taxon>
        <taxon>Pirellulaceae</taxon>
        <taxon>Aureliella</taxon>
    </lineage>
</organism>
<evidence type="ECO:0000313" key="1">
    <source>
        <dbReference type="EMBL" id="QDV23866.1"/>
    </source>
</evidence>
<dbReference type="KEGG" id="ahel:Q31a_21730"/>
<dbReference type="EMBL" id="CP036298">
    <property type="protein sequence ID" value="QDV23866.1"/>
    <property type="molecule type" value="Genomic_DNA"/>
</dbReference>